<gene>
    <name evidence="1" type="ORF">F4820DRAFT_450411</name>
</gene>
<dbReference type="EMBL" id="MU393513">
    <property type="protein sequence ID" value="KAI4863028.1"/>
    <property type="molecule type" value="Genomic_DNA"/>
</dbReference>
<comment type="caution">
    <text evidence="1">The sequence shown here is derived from an EMBL/GenBank/DDBJ whole genome shotgun (WGS) entry which is preliminary data.</text>
</comment>
<accession>A0ACB9YUZ3</accession>
<protein>
    <submittedName>
        <fullName evidence="1">Endonuclease/exonuclease/phosphatase</fullName>
    </submittedName>
</protein>
<sequence length="339" mass="38154">MDELIQKAIKQNNEASKPGSSVPWEPDQPHAQPFYTYDSPKQSWEPAKCKPLQEANAPQGVSRLALFSWNIDFMLPLAKARMDAALEHLDGLVSKLGPETAVVIYLQECVGEDLTTIGEKGWVRDKFHVTDVDGSNWATRYGTTTLVDRRLDITSCFRVHYQKTRMQRDAFFVDVVLVTRGQGQRKTIRLCNTHLESLAFEPPLRPAQVQLMTRYMRADGVDGALAAGDFNAIQPFDRTLHSDNDLKDAYLELGGREDSDGGYTWGQQAATTLRDRFGCSRMDKVYFTGDCLWLVSFGRFGADVLVSGERERERIVSLGFEKPWITDHLGVVATVEVVE</sequence>
<keyword evidence="1" id="KW-0378">Hydrolase</keyword>
<keyword evidence="2" id="KW-1185">Reference proteome</keyword>
<proteinExistence type="predicted"/>
<evidence type="ECO:0000313" key="1">
    <source>
        <dbReference type="EMBL" id="KAI4863028.1"/>
    </source>
</evidence>
<dbReference type="Proteomes" id="UP001497700">
    <property type="component" value="Unassembled WGS sequence"/>
</dbReference>
<keyword evidence="1" id="KW-0540">Nuclease</keyword>
<evidence type="ECO:0000313" key="2">
    <source>
        <dbReference type="Proteomes" id="UP001497700"/>
    </source>
</evidence>
<reference evidence="1 2" key="1">
    <citation type="journal article" date="2022" name="New Phytol.">
        <title>Ecological generalism drives hyperdiversity of secondary metabolite gene clusters in xylarialean endophytes.</title>
        <authorList>
            <person name="Franco M.E.E."/>
            <person name="Wisecaver J.H."/>
            <person name="Arnold A.E."/>
            <person name="Ju Y.M."/>
            <person name="Slot J.C."/>
            <person name="Ahrendt S."/>
            <person name="Moore L.P."/>
            <person name="Eastman K.E."/>
            <person name="Scott K."/>
            <person name="Konkel Z."/>
            <person name="Mondo S.J."/>
            <person name="Kuo A."/>
            <person name="Hayes R.D."/>
            <person name="Haridas S."/>
            <person name="Andreopoulos B."/>
            <person name="Riley R."/>
            <person name="LaButti K."/>
            <person name="Pangilinan J."/>
            <person name="Lipzen A."/>
            <person name="Amirebrahimi M."/>
            <person name="Yan J."/>
            <person name="Adam C."/>
            <person name="Keymanesh K."/>
            <person name="Ng V."/>
            <person name="Louie K."/>
            <person name="Northen T."/>
            <person name="Drula E."/>
            <person name="Henrissat B."/>
            <person name="Hsieh H.M."/>
            <person name="Youens-Clark K."/>
            <person name="Lutzoni F."/>
            <person name="Miadlikowska J."/>
            <person name="Eastwood D.C."/>
            <person name="Hamelin R.C."/>
            <person name="Grigoriev I.V."/>
            <person name="U'Ren J.M."/>
        </authorList>
    </citation>
    <scope>NUCLEOTIDE SEQUENCE [LARGE SCALE GENOMIC DNA]</scope>
    <source>
        <strain evidence="1 2">CBS 119005</strain>
    </source>
</reference>
<keyword evidence="1" id="KW-0255">Endonuclease</keyword>
<organism evidence="1 2">
    <name type="scientific">Hypoxylon rubiginosum</name>
    <dbReference type="NCBI Taxonomy" id="110542"/>
    <lineage>
        <taxon>Eukaryota</taxon>
        <taxon>Fungi</taxon>
        <taxon>Dikarya</taxon>
        <taxon>Ascomycota</taxon>
        <taxon>Pezizomycotina</taxon>
        <taxon>Sordariomycetes</taxon>
        <taxon>Xylariomycetidae</taxon>
        <taxon>Xylariales</taxon>
        <taxon>Hypoxylaceae</taxon>
        <taxon>Hypoxylon</taxon>
    </lineage>
</organism>
<name>A0ACB9YUZ3_9PEZI</name>